<organism evidence="2 3">
    <name type="scientific">Chionoecetes opilio</name>
    <name type="common">Atlantic snow crab</name>
    <name type="synonym">Cancer opilio</name>
    <dbReference type="NCBI Taxonomy" id="41210"/>
    <lineage>
        <taxon>Eukaryota</taxon>
        <taxon>Metazoa</taxon>
        <taxon>Ecdysozoa</taxon>
        <taxon>Arthropoda</taxon>
        <taxon>Crustacea</taxon>
        <taxon>Multicrustacea</taxon>
        <taxon>Malacostraca</taxon>
        <taxon>Eumalacostraca</taxon>
        <taxon>Eucarida</taxon>
        <taxon>Decapoda</taxon>
        <taxon>Pleocyemata</taxon>
        <taxon>Brachyura</taxon>
        <taxon>Eubrachyura</taxon>
        <taxon>Majoidea</taxon>
        <taxon>Majidae</taxon>
        <taxon>Chionoecetes</taxon>
    </lineage>
</organism>
<proteinExistence type="predicted"/>
<evidence type="ECO:0000313" key="3">
    <source>
        <dbReference type="Proteomes" id="UP000770661"/>
    </source>
</evidence>
<keyword evidence="3" id="KW-1185">Reference proteome</keyword>
<gene>
    <name evidence="2" type="ORF">GWK47_042765</name>
</gene>
<name>A0A8J4YB48_CHIOP</name>
<feature type="region of interest" description="Disordered" evidence="1">
    <location>
        <begin position="193"/>
        <end position="237"/>
    </location>
</feature>
<comment type="caution">
    <text evidence="2">The sequence shown here is derived from an EMBL/GenBank/DDBJ whole genome shotgun (WGS) entry which is preliminary data.</text>
</comment>
<sequence>MPGAFFGGQKRVPRIRPAWTRRSVETGTKICEPGALSPPGPRSRFLPASGGFHVEAFFLPGSRFRAKGPPVRRKEGGAFSPGISGGATRLPFASSVAFFSQRRSGSPPSPWINFPSPAPPVGFCRALSPACRAASLPAWLFGARPLGAPGADRRRFSGLVLRFGVLSEPSLPRVGLNPPPVPGLGLPLAPRPSGAGGFRGGGSSSVRGGPFCRGGQSRSAPPVWRGPQDPRRPSRGGFPGWGVLGPGAFRWGPATVHNPFPPKVALASDPPSQGLFSGFRAPGPQRGWAARGVQKGLFWAQIPPTAPSATSFLDPGPPQCRRHVWTCTPPGWEKGRGKVFLSAFFHRTQKGLFEGRLILDLTRLKGFVRNHRFRMLTLAQVRLR</sequence>
<reference evidence="2" key="1">
    <citation type="submission" date="2020-07" db="EMBL/GenBank/DDBJ databases">
        <title>The High-quality genome of the commercially important snow crab, Chionoecetes opilio.</title>
        <authorList>
            <person name="Jeong J.-H."/>
            <person name="Ryu S."/>
        </authorList>
    </citation>
    <scope>NUCLEOTIDE SEQUENCE</scope>
    <source>
        <strain evidence="2">MADBK_172401_WGS</strain>
        <tissue evidence="2">Digestive gland</tissue>
    </source>
</reference>
<dbReference type="AlphaFoldDB" id="A0A8J4YB48"/>
<protein>
    <submittedName>
        <fullName evidence="2">Uncharacterized protein</fullName>
    </submittedName>
</protein>
<accession>A0A8J4YB48</accession>
<evidence type="ECO:0000313" key="2">
    <source>
        <dbReference type="EMBL" id="KAG0723433.1"/>
    </source>
</evidence>
<feature type="compositionally biased region" description="Gly residues" evidence="1">
    <location>
        <begin position="194"/>
        <end position="203"/>
    </location>
</feature>
<dbReference type="Proteomes" id="UP000770661">
    <property type="component" value="Unassembled WGS sequence"/>
</dbReference>
<dbReference type="EMBL" id="JACEEZ010008298">
    <property type="protein sequence ID" value="KAG0723433.1"/>
    <property type="molecule type" value="Genomic_DNA"/>
</dbReference>
<evidence type="ECO:0000256" key="1">
    <source>
        <dbReference type="SAM" id="MobiDB-lite"/>
    </source>
</evidence>